<comment type="caution">
    <text evidence="1">The sequence shown here is derived from an EMBL/GenBank/DDBJ whole genome shotgun (WGS) entry which is preliminary data.</text>
</comment>
<evidence type="ECO:0000313" key="2">
    <source>
        <dbReference type="Proteomes" id="UP000008367"/>
    </source>
</evidence>
<sequence>MLFTFDNYQLVECNTS</sequence>
<protein>
    <submittedName>
        <fullName evidence="1">Uncharacterized protein</fullName>
    </submittedName>
</protein>
<name>A0A454CYB9_VIBHA</name>
<evidence type="ECO:0000313" key="1">
    <source>
        <dbReference type="EMBL" id="EKM31401.1"/>
    </source>
</evidence>
<accession>A0A454CYB9</accession>
<feature type="non-terminal residue" evidence="1">
    <location>
        <position position="16"/>
    </location>
</feature>
<dbReference type="EMBL" id="AJSR01001212">
    <property type="protein sequence ID" value="EKM31401.1"/>
    <property type="molecule type" value="Genomic_DNA"/>
</dbReference>
<dbReference type="Proteomes" id="UP000008367">
    <property type="component" value="Unassembled WGS sequence"/>
</dbReference>
<gene>
    <name evidence="1" type="ORF">VCHENC02_2956</name>
</gene>
<organism evidence="1 2">
    <name type="scientific">Vibrio harveyi</name>
    <name type="common">Beneckea harveyi</name>
    <dbReference type="NCBI Taxonomy" id="669"/>
    <lineage>
        <taxon>Bacteria</taxon>
        <taxon>Pseudomonadati</taxon>
        <taxon>Pseudomonadota</taxon>
        <taxon>Gammaproteobacteria</taxon>
        <taxon>Vibrionales</taxon>
        <taxon>Vibrionaceae</taxon>
        <taxon>Vibrio</taxon>
    </lineage>
</organism>
<dbReference type="AlphaFoldDB" id="A0A454CYB9"/>
<reference evidence="1 2" key="1">
    <citation type="submission" date="2012-10" db="EMBL/GenBank/DDBJ databases">
        <title>Genome sequence of Vibrio Cholerae HENC-02.</title>
        <authorList>
            <person name="Eppinger M."/>
            <person name="Hasan N.A."/>
            <person name="Sengamalay N."/>
            <person name="Hine E."/>
            <person name="Su Q."/>
            <person name="Daugherty S.C."/>
            <person name="Young S."/>
            <person name="Sadzewicz L."/>
            <person name="Tallon L."/>
            <person name="Cebula T.A."/>
            <person name="Ravel J."/>
            <person name="Colwell R.R."/>
        </authorList>
    </citation>
    <scope>NUCLEOTIDE SEQUENCE [LARGE SCALE GENOMIC DNA]</scope>
    <source>
        <strain evidence="1 2">HENC-02</strain>
    </source>
</reference>
<proteinExistence type="predicted"/>